<dbReference type="GO" id="GO:0000785">
    <property type="term" value="C:chromatin"/>
    <property type="evidence" value="ECO:0007669"/>
    <property type="project" value="TreeGrafter"/>
</dbReference>
<dbReference type="SUPFAM" id="SSF57667">
    <property type="entry name" value="beta-beta-alpha zinc fingers"/>
    <property type="match status" value="1"/>
</dbReference>
<dbReference type="GO" id="GO:0008270">
    <property type="term" value="F:zinc ion binding"/>
    <property type="evidence" value="ECO:0007669"/>
    <property type="project" value="UniProtKB-KW"/>
</dbReference>
<feature type="region of interest" description="Disordered" evidence="6">
    <location>
        <begin position="152"/>
        <end position="180"/>
    </location>
</feature>
<keyword evidence="3 5" id="KW-0863">Zinc-finger</keyword>
<dbReference type="GO" id="GO:0005667">
    <property type="term" value="C:transcription regulator complex"/>
    <property type="evidence" value="ECO:0007669"/>
    <property type="project" value="TreeGrafter"/>
</dbReference>
<name>A0A0C3MBN0_9AGAM</name>
<dbReference type="GO" id="GO:0000981">
    <property type="term" value="F:DNA-binding transcription factor activity, RNA polymerase II-specific"/>
    <property type="evidence" value="ECO:0007669"/>
    <property type="project" value="TreeGrafter"/>
</dbReference>
<accession>A0A0C3MBN0</accession>
<dbReference type="SMART" id="SM00355">
    <property type="entry name" value="ZnF_C2H2"/>
    <property type="match status" value="2"/>
</dbReference>
<gene>
    <name evidence="8" type="ORF">M407DRAFT_5185</name>
</gene>
<keyword evidence="9" id="KW-1185">Reference proteome</keyword>
<evidence type="ECO:0000256" key="5">
    <source>
        <dbReference type="PROSITE-ProRule" id="PRU00042"/>
    </source>
</evidence>
<feature type="compositionally biased region" description="Low complexity" evidence="6">
    <location>
        <begin position="253"/>
        <end position="278"/>
    </location>
</feature>
<dbReference type="AlphaFoldDB" id="A0A0C3MBN0"/>
<protein>
    <recommendedName>
        <fullName evidence="7">C2H2-type domain-containing protein</fullName>
    </recommendedName>
</protein>
<feature type="domain" description="C2H2-type" evidence="7">
    <location>
        <begin position="216"/>
        <end position="243"/>
    </location>
</feature>
<organism evidence="8 9">
    <name type="scientific">Tulasnella calospora MUT 4182</name>
    <dbReference type="NCBI Taxonomy" id="1051891"/>
    <lineage>
        <taxon>Eukaryota</taxon>
        <taxon>Fungi</taxon>
        <taxon>Dikarya</taxon>
        <taxon>Basidiomycota</taxon>
        <taxon>Agaricomycotina</taxon>
        <taxon>Agaricomycetes</taxon>
        <taxon>Cantharellales</taxon>
        <taxon>Tulasnellaceae</taxon>
        <taxon>Tulasnella</taxon>
    </lineage>
</organism>
<evidence type="ECO:0000313" key="8">
    <source>
        <dbReference type="EMBL" id="KIO31167.1"/>
    </source>
</evidence>
<dbReference type="PROSITE" id="PS50157">
    <property type="entry name" value="ZINC_FINGER_C2H2_2"/>
    <property type="match status" value="2"/>
</dbReference>
<feature type="compositionally biased region" description="Low complexity" evidence="6">
    <location>
        <begin position="11"/>
        <end position="33"/>
    </location>
</feature>
<feature type="domain" description="C2H2-type" evidence="7">
    <location>
        <begin position="186"/>
        <end position="215"/>
    </location>
</feature>
<evidence type="ECO:0000256" key="2">
    <source>
        <dbReference type="ARBA" id="ARBA00022737"/>
    </source>
</evidence>
<dbReference type="FunFam" id="3.30.160.60:FF:000446">
    <property type="entry name" value="Zinc finger protein"/>
    <property type="match status" value="1"/>
</dbReference>
<dbReference type="OrthoDB" id="6077919at2759"/>
<sequence length="340" mass="36548">MSLSMDCFAPSDSTRVSRNSPSSPSSSFDSTVPDTTVPFNLSGNDYHHDVHWSYDNSNTNGGIAYTGGLYGSPPTATQQAVEMAAARHSLTPPTVQLYNLSLSSSPSPPYVPPGPVLFVTTSAFAAPTPLSSSPPLIGRDWHAHFHPPPVFANASGPESPPLAHPGIPPRPPMQAKLPPEKGRKSFPCLHPGCGMKFPKRNALMQHMRSHTGERPEVCEYCQRAFSLKCNLRRHYRTCKKKKALDQLAAGVKSSTPSSPLSPDESPSPSASSPVTTTAVAPSVDLPSADLFAAPPFLWAPGFNVDPSHEQSAIDMNCETLFPTQFAYPHPYHPTLVPAQF</sequence>
<dbReference type="InterPro" id="IPR036236">
    <property type="entry name" value="Znf_C2H2_sf"/>
</dbReference>
<dbReference type="EMBL" id="KN822965">
    <property type="protein sequence ID" value="KIO31167.1"/>
    <property type="molecule type" value="Genomic_DNA"/>
</dbReference>
<keyword evidence="1" id="KW-0479">Metal-binding</keyword>
<dbReference type="PANTHER" id="PTHR14003:SF19">
    <property type="entry name" value="YY2 TRANSCRIPTION FACTOR"/>
    <property type="match status" value="1"/>
</dbReference>
<dbReference type="GO" id="GO:0000978">
    <property type="term" value="F:RNA polymerase II cis-regulatory region sequence-specific DNA binding"/>
    <property type="evidence" value="ECO:0007669"/>
    <property type="project" value="TreeGrafter"/>
</dbReference>
<proteinExistence type="predicted"/>
<keyword evidence="2" id="KW-0677">Repeat</keyword>
<feature type="region of interest" description="Disordered" evidence="6">
    <location>
        <begin position="1"/>
        <end position="33"/>
    </location>
</feature>
<dbReference type="InterPro" id="IPR013087">
    <property type="entry name" value="Znf_C2H2_type"/>
</dbReference>
<dbReference type="HOGENOM" id="CLU_816819_0_0_1"/>
<evidence type="ECO:0000256" key="4">
    <source>
        <dbReference type="ARBA" id="ARBA00022833"/>
    </source>
</evidence>
<dbReference type="STRING" id="1051891.A0A0C3MBN0"/>
<evidence type="ECO:0000256" key="6">
    <source>
        <dbReference type="SAM" id="MobiDB-lite"/>
    </source>
</evidence>
<dbReference type="PROSITE" id="PS00028">
    <property type="entry name" value="ZINC_FINGER_C2H2_1"/>
    <property type="match status" value="1"/>
</dbReference>
<feature type="compositionally biased region" description="Pro residues" evidence="6">
    <location>
        <begin position="158"/>
        <end position="172"/>
    </location>
</feature>
<feature type="region of interest" description="Disordered" evidence="6">
    <location>
        <begin position="249"/>
        <end position="278"/>
    </location>
</feature>
<evidence type="ECO:0000313" key="9">
    <source>
        <dbReference type="Proteomes" id="UP000054248"/>
    </source>
</evidence>
<dbReference type="Pfam" id="PF00096">
    <property type="entry name" value="zf-C2H2"/>
    <property type="match status" value="2"/>
</dbReference>
<evidence type="ECO:0000256" key="3">
    <source>
        <dbReference type="ARBA" id="ARBA00022771"/>
    </source>
</evidence>
<evidence type="ECO:0000256" key="1">
    <source>
        <dbReference type="ARBA" id="ARBA00022723"/>
    </source>
</evidence>
<keyword evidence="4" id="KW-0862">Zinc</keyword>
<dbReference type="GO" id="GO:0031519">
    <property type="term" value="C:PcG protein complex"/>
    <property type="evidence" value="ECO:0007669"/>
    <property type="project" value="TreeGrafter"/>
</dbReference>
<dbReference type="PANTHER" id="PTHR14003">
    <property type="entry name" value="TRANSCRIPTIONAL REPRESSOR PROTEIN YY"/>
    <property type="match status" value="1"/>
</dbReference>
<reference evidence="9" key="2">
    <citation type="submission" date="2015-01" db="EMBL/GenBank/DDBJ databases">
        <title>Evolutionary Origins and Diversification of the Mycorrhizal Mutualists.</title>
        <authorList>
            <consortium name="DOE Joint Genome Institute"/>
            <consortium name="Mycorrhizal Genomics Consortium"/>
            <person name="Kohler A."/>
            <person name="Kuo A."/>
            <person name="Nagy L.G."/>
            <person name="Floudas D."/>
            <person name="Copeland A."/>
            <person name="Barry K.W."/>
            <person name="Cichocki N."/>
            <person name="Veneault-Fourrey C."/>
            <person name="LaButti K."/>
            <person name="Lindquist E.A."/>
            <person name="Lipzen A."/>
            <person name="Lundell T."/>
            <person name="Morin E."/>
            <person name="Murat C."/>
            <person name="Riley R."/>
            <person name="Ohm R."/>
            <person name="Sun H."/>
            <person name="Tunlid A."/>
            <person name="Henrissat B."/>
            <person name="Grigoriev I.V."/>
            <person name="Hibbett D.S."/>
            <person name="Martin F."/>
        </authorList>
    </citation>
    <scope>NUCLEOTIDE SEQUENCE [LARGE SCALE GENOMIC DNA]</scope>
    <source>
        <strain evidence="9">MUT 4182</strain>
    </source>
</reference>
<reference evidence="8 9" key="1">
    <citation type="submission" date="2014-04" db="EMBL/GenBank/DDBJ databases">
        <authorList>
            <consortium name="DOE Joint Genome Institute"/>
            <person name="Kuo A."/>
            <person name="Girlanda M."/>
            <person name="Perotto S."/>
            <person name="Kohler A."/>
            <person name="Nagy L.G."/>
            <person name="Floudas D."/>
            <person name="Copeland A."/>
            <person name="Barry K.W."/>
            <person name="Cichocki N."/>
            <person name="Veneault-Fourrey C."/>
            <person name="LaButti K."/>
            <person name="Lindquist E.A."/>
            <person name="Lipzen A."/>
            <person name="Lundell T."/>
            <person name="Morin E."/>
            <person name="Murat C."/>
            <person name="Sun H."/>
            <person name="Tunlid A."/>
            <person name="Henrissat B."/>
            <person name="Grigoriev I.V."/>
            <person name="Hibbett D.S."/>
            <person name="Martin F."/>
            <person name="Nordberg H.P."/>
            <person name="Cantor M.N."/>
            <person name="Hua S.X."/>
        </authorList>
    </citation>
    <scope>NUCLEOTIDE SEQUENCE [LARGE SCALE GENOMIC DNA]</scope>
    <source>
        <strain evidence="8 9">MUT 4182</strain>
    </source>
</reference>
<dbReference type="Proteomes" id="UP000054248">
    <property type="component" value="Unassembled WGS sequence"/>
</dbReference>
<evidence type="ECO:0000259" key="7">
    <source>
        <dbReference type="PROSITE" id="PS50157"/>
    </source>
</evidence>
<dbReference type="Gene3D" id="3.30.160.60">
    <property type="entry name" value="Classic Zinc Finger"/>
    <property type="match status" value="2"/>
</dbReference>